<dbReference type="PANTHER" id="PTHR11487:SF0">
    <property type="entry name" value="S-ACYL FATTY ACID SYNTHASE THIOESTERASE, MEDIUM CHAIN"/>
    <property type="match status" value="1"/>
</dbReference>
<protein>
    <submittedName>
        <fullName evidence="4">Alpha/beta fold hydrolase</fullName>
    </submittedName>
</protein>
<organism evidence="4 5">
    <name type="scientific">Planomonospora alba</name>
    <dbReference type="NCBI Taxonomy" id="161354"/>
    <lineage>
        <taxon>Bacteria</taxon>
        <taxon>Bacillati</taxon>
        <taxon>Actinomycetota</taxon>
        <taxon>Actinomycetes</taxon>
        <taxon>Streptosporangiales</taxon>
        <taxon>Streptosporangiaceae</taxon>
        <taxon>Planomonospora</taxon>
    </lineage>
</organism>
<comment type="similarity">
    <text evidence="1">Belongs to the thioesterase family.</text>
</comment>
<reference evidence="5" key="1">
    <citation type="journal article" date="2019" name="Int. J. Syst. Evol. Microbiol.">
        <title>The Global Catalogue of Microorganisms (GCM) 10K type strain sequencing project: providing services to taxonomists for standard genome sequencing and annotation.</title>
        <authorList>
            <consortium name="The Broad Institute Genomics Platform"/>
            <consortium name="The Broad Institute Genome Sequencing Center for Infectious Disease"/>
            <person name="Wu L."/>
            <person name="Ma J."/>
        </authorList>
    </citation>
    <scope>NUCLEOTIDE SEQUENCE [LARGE SCALE GENOMIC DNA]</scope>
    <source>
        <strain evidence="5">JCM 9373</strain>
    </source>
</reference>
<accession>A0ABP6NQ73</accession>
<dbReference type="Proteomes" id="UP001500320">
    <property type="component" value="Unassembled WGS sequence"/>
</dbReference>
<dbReference type="EMBL" id="BAAAUT010000051">
    <property type="protein sequence ID" value="GAA3155415.1"/>
    <property type="molecule type" value="Genomic_DNA"/>
</dbReference>
<gene>
    <name evidence="4" type="ORF">GCM10010466_52930</name>
</gene>
<evidence type="ECO:0000313" key="5">
    <source>
        <dbReference type="Proteomes" id="UP001500320"/>
    </source>
</evidence>
<sequence>MTWLRCPDPRPAATTRLICFAHAGGSATAYRDWPALLPETVELYGVQLPGRADRYGEPLPESLDALAAAVTEELVPLLDRRFALFGHSMGALVAYEVTRLLEERGLGPARLFASGCAAPHERPEYDFSGHDDDALVAQLTRLGGTESEILAHEELREIVLPYVRGDFRLVDAHRHRPGPPLRTPVSALVGDADPVVTPAQAGSWETLTAADFSLTVFPGGHFYLQPLRDRVVAEVARRLQPGERAGRGRVAPPGVSGAPGR</sequence>
<dbReference type="SMART" id="SM00824">
    <property type="entry name" value="PKS_TE"/>
    <property type="match status" value="1"/>
</dbReference>
<evidence type="ECO:0000256" key="1">
    <source>
        <dbReference type="ARBA" id="ARBA00007169"/>
    </source>
</evidence>
<evidence type="ECO:0000313" key="4">
    <source>
        <dbReference type="EMBL" id="GAA3155415.1"/>
    </source>
</evidence>
<keyword evidence="5" id="KW-1185">Reference proteome</keyword>
<dbReference type="InterPro" id="IPR001031">
    <property type="entry name" value="Thioesterase"/>
</dbReference>
<dbReference type="Pfam" id="PF00975">
    <property type="entry name" value="Thioesterase"/>
    <property type="match status" value="1"/>
</dbReference>
<evidence type="ECO:0000256" key="2">
    <source>
        <dbReference type="ARBA" id="ARBA00022801"/>
    </source>
</evidence>
<proteinExistence type="inferred from homology"/>
<dbReference type="InterPro" id="IPR012223">
    <property type="entry name" value="TEII"/>
</dbReference>
<keyword evidence="2 4" id="KW-0378">Hydrolase</keyword>
<comment type="caution">
    <text evidence="4">The sequence shown here is derived from an EMBL/GenBank/DDBJ whole genome shotgun (WGS) entry which is preliminary data.</text>
</comment>
<dbReference type="Gene3D" id="3.40.50.1820">
    <property type="entry name" value="alpha/beta hydrolase"/>
    <property type="match status" value="1"/>
</dbReference>
<dbReference type="InterPro" id="IPR020802">
    <property type="entry name" value="TesA-like"/>
</dbReference>
<dbReference type="PANTHER" id="PTHR11487">
    <property type="entry name" value="THIOESTERASE"/>
    <property type="match status" value="1"/>
</dbReference>
<dbReference type="SUPFAM" id="SSF53474">
    <property type="entry name" value="alpha/beta-Hydrolases"/>
    <property type="match status" value="1"/>
</dbReference>
<dbReference type="RefSeq" id="WP_344864056.1">
    <property type="nucleotide sequence ID" value="NZ_BAAAUT010000051.1"/>
</dbReference>
<dbReference type="InterPro" id="IPR029058">
    <property type="entry name" value="AB_hydrolase_fold"/>
</dbReference>
<feature type="domain" description="Thioesterase TesA-like" evidence="3">
    <location>
        <begin position="18"/>
        <end position="239"/>
    </location>
</feature>
<dbReference type="GO" id="GO:0016787">
    <property type="term" value="F:hydrolase activity"/>
    <property type="evidence" value="ECO:0007669"/>
    <property type="project" value="UniProtKB-KW"/>
</dbReference>
<evidence type="ECO:0000259" key="3">
    <source>
        <dbReference type="SMART" id="SM00824"/>
    </source>
</evidence>
<name>A0ABP6NQ73_9ACTN</name>